<accession>A0A9P0PHD7</accession>
<comment type="caution">
    <text evidence="1">The sequence shown here is derived from an EMBL/GenBank/DDBJ whole genome shotgun (WGS) entry which is preliminary data.</text>
</comment>
<sequence>MESGSMDVAVGENNKIAGIRWKDNSIVTLLSNVHGLDPLQKCLRYSAKEKKKIEIPQPFIVKLDSSTIIFQITE</sequence>
<evidence type="ECO:0000313" key="1">
    <source>
        <dbReference type="EMBL" id="CAH1983733.1"/>
    </source>
</evidence>
<organism evidence="1 2">
    <name type="scientific">Acanthoscelides obtectus</name>
    <name type="common">Bean weevil</name>
    <name type="synonym">Bruchus obtectus</name>
    <dbReference type="NCBI Taxonomy" id="200917"/>
    <lineage>
        <taxon>Eukaryota</taxon>
        <taxon>Metazoa</taxon>
        <taxon>Ecdysozoa</taxon>
        <taxon>Arthropoda</taxon>
        <taxon>Hexapoda</taxon>
        <taxon>Insecta</taxon>
        <taxon>Pterygota</taxon>
        <taxon>Neoptera</taxon>
        <taxon>Endopterygota</taxon>
        <taxon>Coleoptera</taxon>
        <taxon>Polyphaga</taxon>
        <taxon>Cucujiformia</taxon>
        <taxon>Chrysomeloidea</taxon>
        <taxon>Chrysomelidae</taxon>
        <taxon>Bruchinae</taxon>
        <taxon>Bruchini</taxon>
        <taxon>Acanthoscelides</taxon>
    </lineage>
</organism>
<dbReference type="OrthoDB" id="8300647at2759"/>
<dbReference type="PANTHER" id="PTHR47272">
    <property type="entry name" value="DDE_TNP_1_7 DOMAIN-CONTAINING PROTEIN"/>
    <property type="match status" value="1"/>
</dbReference>
<keyword evidence="2" id="KW-1185">Reference proteome</keyword>
<name>A0A9P0PHD7_ACAOB</name>
<evidence type="ECO:0000313" key="2">
    <source>
        <dbReference type="Proteomes" id="UP001152888"/>
    </source>
</evidence>
<gene>
    <name evidence="1" type="ORF">ACAOBT_LOCUS15717</name>
</gene>
<proteinExistence type="predicted"/>
<protein>
    <submittedName>
        <fullName evidence="1">Uncharacterized protein</fullName>
    </submittedName>
</protein>
<dbReference type="PANTHER" id="PTHR47272:SF2">
    <property type="entry name" value="PIGGYBAC TRANSPOSABLE ELEMENT-DERIVED PROTEIN 3-LIKE"/>
    <property type="match status" value="1"/>
</dbReference>
<dbReference type="EMBL" id="CAKOFQ010006944">
    <property type="protein sequence ID" value="CAH1983733.1"/>
    <property type="molecule type" value="Genomic_DNA"/>
</dbReference>
<dbReference type="Proteomes" id="UP001152888">
    <property type="component" value="Unassembled WGS sequence"/>
</dbReference>
<reference evidence="1" key="1">
    <citation type="submission" date="2022-03" db="EMBL/GenBank/DDBJ databases">
        <authorList>
            <person name="Sayadi A."/>
        </authorList>
    </citation>
    <scope>NUCLEOTIDE SEQUENCE</scope>
</reference>
<dbReference type="AlphaFoldDB" id="A0A9P0PHD7"/>